<dbReference type="AlphaFoldDB" id="C6C3Q0"/>
<dbReference type="PANTHER" id="PTHR30055">
    <property type="entry name" value="HTH-TYPE TRANSCRIPTIONAL REGULATOR RUTR"/>
    <property type="match status" value="1"/>
</dbReference>
<dbReference type="HOGENOM" id="CLU_069356_12_9_6"/>
<dbReference type="KEGG" id="dda:Dd703_1597"/>
<dbReference type="PANTHER" id="PTHR30055:SF222">
    <property type="entry name" value="REGULATORY PROTEIN"/>
    <property type="match status" value="1"/>
</dbReference>
<gene>
    <name evidence="4" type="ordered locus">Dd703_1597</name>
</gene>
<dbReference type="eggNOG" id="COG1309">
    <property type="taxonomic scope" value="Bacteria"/>
</dbReference>
<dbReference type="Gene3D" id="1.10.357.10">
    <property type="entry name" value="Tetracycline Repressor, domain 2"/>
    <property type="match status" value="1"/>
</dbReference>
<evidence type="ECO:0000313" key="5">
    <source>
        <dbReference type="Proteomes" id="UP000002734"/>
    </source>
</evidence>
<keyword evidence="1 2" id="KW-0238">DNA-binding</keyword>
<dbReference type="PROSITE" id="PS01081">
    <property type="entry name" value="HTH_TETR_1"/>
    <property type="match status" value="1"/>
</dbReference>
<dbReference type="InterPro" id="IPR050109">
    <property type="entry name" value="HTH-type_TetR-like_transc_reg"/>
</dbReference>
<dbReference type="GO" id="GO:0003677">
    <property type="term" value="F:DNA binding"/>
    <property type="evidence" value="ECO:0007669"/>
    <property type="project" value="UniProtKB-UniRule"/>
</dbReference>
<sequence length="187" mass="20492">MARPLSEEKQDAILEAATTLIAANGVGASTAAIAKMAKVAEGTLFTYFTNKDVLLNQLYLRLSEHLAESLAYVPANDPREVVTHILGQLIAWGVQNPARYQAKNQLKVSERITPATRAQGAQLFRESHQRLLHILEGRIEPDLASFYVVTVLPGLADVAIEAIAAQPQQQARLTQASIDLWWKGVKP</sequence>
<name>C6C3Q0_MUSP7</name>
<proteinExistence type="predicted"/>
<dbReference type="STRING" id="579405.Dd703_1597"/>
<dbReference type="Proteomes" id="UP000002734">
    <property type="component" value="Chromosome"/>
</dbReference>
<evidence type="ECO:0000256" key="2">
    <source>
        <dbReference type="PROSITE-ProRule" id="PRU00335"/>
    </source>
</evidence>
<evidence type="ECO:0000313" key="4">
    <source>
        <dbReference type="EMBL" id="ACS85395.1"/>
    </source>
</evidence>
<organism evidence="4 5">
    <name type="scientific">Musicola paradisiaca (strain Ech703)</name>
    <name type="common">Dickeya paradisiaca</name>
    <name type="synonym">Dickeya dadantii</name>
    <dbReference type="NCBI Taxonomy" id="579405"/>
    <lineage>
        <taxon>Bacteria</taxon>
        <taxon>Pseudomonadati</taxon>
        <taxon>Pseudomonadota</taxon>
        <taxon>Gammaproteobacteria</taxon>
        <taxon>Enterobacterales</taxon>
        <taxon>Pectobacteriaceae</taxon>
        <taxon>Musicola</taxon>
    </lineage>
</organism>
<dbReference type="PROSITE" id="PS50977">
    <property type="entry name" value="HTH_TETR_2"/>
    <property type="match status" value="1"/>
</dbReference>
<dbReference type="PRINTS" id="PR00455">
    <property type="entry name" value="HTHTETR"/>
</dbReference>
<protein>
    <submittedName>
        <fullName evidence="4">Transcriptional regulator, TetR family</fullName>
    </submittedName>
</protein>
<dbReference type="EMBL" id="CP001654">
    <property type="protein sequence ID" value="ACS85395.1"/>
    <property type="molecule type" value="Genomic_DNA"/>
</dbReference>
<feature type="domain" description="HTH tetR-type" evidence="3">
    <location>
        <begin position="7"/>
        <end position="66"/>
    </location>
</feature>
<dbReference type="InterPro" id="IPR009057">
    <property type="entry name" value="Homeodomain-like_sf"/>
</dbReference>
<dbReference type="InterPro" id="IPR023772">
    <property type="entry name" value="DNA-bd_HTH_TetR-type_CS"/>
</dbReference>
<feature type="DNA-binding region" description="H-T-H motif" evidence="2">
    <location>
        <begin position="29"/>
        <end position="48"/>
    </location>
</feature>
<accession>C6C3Q0</accession>
<evidence type="ECO:0000256" key="1">
    <source>
        <dbReference type="ARBA" id="ARBA00023125"/>
    </source>
</evidence>
<keyword evidence="5" id="KW-1185">Reference proteome</keyword>
<dbReference type="Pfam" id="PF00440">
    <property type="entry name" value="TetR_N"/>
    <property type="match status" value="1"/>
</dbReference>
<dbReference type="InterPro" id="IPR001647">
    <property type="entry name" value="HTH_TetR"/>
</dbReference>
<dbReference type="RefSeq" id="WP_012765212.1">
    <property type="nucleotide sequence ID" value="NC_012880.1"/>
</dbReference>
<evidence type="ECO:0000259" key="3">
    <source>
        <dbReference type="PROSITE" id="PS50977"/>
    </source>
</evidence>
<dbReference type="SUPFAM" id="SSF46689">
    <property type="entry name" value="Homeodomain-like"/>
    <property type="match status" value="1"/>
</dbReference>
<reference evidence="4" key="1">
    <citation type="submission" date="2009-06" db="EMBL/GenBank/DDBJ databases">
        <title>Complete sequence of Dickeya dadantii Ech703.</title>
        <authorList>
            <consortium name="US DOE Joint Genome Institute"/>
            <person name="Lucas S."/>
            <person name="Copeland A."/>
            <person name="Lapidus A."/>
            <person name="Glavina del Rio T."/>
            <person name="Dalin E."/>
            <person name="Tice H."/>
            <person name="Bruce D."/>
            <person name="Goodwin L."/>
            <person name="Pitluck S."/>
            <person name="Chertkov O."/>
            <person name="Brettin T."/>
            <person name="Detter J.C."/>
            <person name="Han C."/>
            <person name="Larimer F."/>
            <person name="Land M."/>
            <person name="Hauser L."/>
            <person name="Kyrpides N."/>
            <person name="Mikhailova N."/>
            <person name="Balakrishnan V."/>
            <person name="Glasner J."/>
            <person name="Perna N.T."/>
        </authorList>
    </citation>
    <scope>NUCLEOTIDE SEQUENCE [LARGE SCALE GENOMIC DNA]</scope>
    <source>
        <strain evidence="4">Ech703</strain>
    </source>
</reference>